<evidence type="ECO:0000256" key="5">
    <source>
        <dbReference type="SAM" id="MobiDB-lite"/>
    </source>
</evidence>
<dbReference type="PANTHER" id="PTHR23501">
    <property type="entry name" value="MAJOR FACILITATOR SUPERFAMILY"/>
    <property type="match status" value="1"/>
</dbReference>
<evidence type="ECO:0000256" key="3">
    <source>
        <dbReference type="ARBA" id="ARBA00022989"/>
    </source>
</evidence>
<feature type="transmembrane region" description="Helical" evidence="6">
    <location>
        <begin position="427"/>
        <end position="447"/>
    </location>
</feature>
<feature type="transmembrane region" description="Helical" evidence="6">
    <location>
        <begin position="217"/>
        <end position="237"/>
    </location>
</feature>
<reference evidence="8" key="1">
    <citation type="submission" date="2023-04" db="EMBL/GenBank/DDBJ databases">
        <title>Black Yeasts Isolated from many extreme environments.</title>
        <authorList>
            <person name="Coleine C."/>
            <person name="Stajich J.E."/>
            <person name="Selbmann L."/>
        </authorList>
    </citation>
    <scope>NUCLEOTIDE SEQUENCE</scope>
    <source>
        <strain evidence="8">CCFEE 5312</strain>
    </source>
</reference>
<evidence type="ECO:0000256" key="1">
    <source>
        <dbReference type="ARBA" id="ARBA00004141"/>
    </source>
</evidence>
<sequence>MTISKPDVKLEAHSTRPSTEDEKLSTLAPPPADPEAQPPPTTPPNHDLGLPTLTGWRLHLVLTSLFLGLFLSFLDTTIVAVALSTIATQFNDFDHSTWVLTAYLLTYMAFAIIMSRFSDIFGKKSVEVASFVVFLCFSLACGLSQSMTQLIVFRALQGIGGSGLYSMTMVVAVNLVAPSKMGMMGAAVGMVIVVSGVLGPVLSGAISNDPNSDTWRWIFFVNLPVGGLALAALLVAWPSQKTQKSFSRSAFKSIDILGCVLLLAASVLLIFALQEGGAFVYAWSSATIIACLVISGLSWVGFFVWQQCLAAHPHWTVKLVFPIGVLRQRVVGAAMLATIFAGFNYYIALVNLPQRFQIVDGNKPVIAGVKLLPMMVSSAVGSLIGGSVNSRRNLTSYVLVASSALQLLGYGLMTTLGDTSQTPHSQFGFQVFLGLGFGLAMPAVTIMGQTQVEPRWIAVTQGALTQMRSLGGSVGLAAAVIVSNSKIRHSQALASALTSDQMSALLRSPLHIASFTPQQHRMVSAVFAEAFTQEMRVTMYIAAASLLVSLLTLQRNPPPLQRGPPPAKTEAGSGEMADVTSSSERAV</sequence>
<dbReference type="PROSITE" id="PS50850">
    <property type="entry name" value="MFS"/>
    <property type="match status" value="1"/>
</dbReference>
<dbReference type="SUPFAM" id="SSF103473">
    <property type="entry name" value="MFS general substrate transporter"/>
    <property type="match status" value="1"/>
</dbReference>
<dbReference type="InterPro" id="IPR036259">
    <property type="entry name" value="MFS_trans_sf"/>
</dbReference>
<dbReference type="AlphaFoldDB" id="A0AAJ0D7R6"/>
<feature type="transmembrane region" description="Helical" evidence="6">
    <location>
        <begin position="95"/>
        <end position="114"/>
    </location>
</feature>
<protein>
    <recommendedName>
        <fullName evidence="7">Major facilitator superfamily (MFS) profile domain-containing protein</fullName>
    </recommendedName>
</protein>
<proteinExistence type="predicted"/>
<evidence type="ECO:0000256" key="6">
    <source>
        <dbReference type="SAM" id="Phobius"/>
    </source>
</evidence>
<dbReference type="GO" id="GO:0005886">
    <property type="term" value="C:plasma membrane"/>
    <property type="evidence" value="ECO:0007669"/>
    <property type="project" value="TreeGrafter"/>
</dbReference>
<dbReference type="EMBL" id="JAWDJX010000050">
    <property type="protein sequence ID" value="KAK3048308.1"/>
    <property type="molecule type" value="Genomic_DNA"/>
</dbReference>
<keyword evidence="4 6" id="KW-0472">Membrane</keyword>
<dbReference type="PRINTS" id="PR01036">
    <property type="entry name" value="TCRTETB"/>
</dbReference>
<organism evidence="8 9">
    <name type="scientific">Extremus antarcticus</name>
    <dbReference type="NCBI Taxonomy" id="702011"/>
    <lineage>
        <taxon>Eukaryota</taxon>
        <taxon>Fungi</taxon>
        <taxon>Dikarya</taxon>
        <taxon>Ascomycota</taxon>
        <taxon>Pezizomycotina</taxon>
        <taxon>Dothideomycetes</taxon>
        <taxon>Dothideomycetidae</taxon>
        <taxon>Mycosphaerellales</taxon>
        <taxon>Extremaceae</taxon>
        <taxon>Extremus</taxon>
    </lineage>
</organism>
<dbReference type="InterPro" id="IPR011701">
    <property type="entry name" value="MFS"/>
</dbReference>
<dbReference type="Proteomes" id="UP001271007">
    <property type="component" value="Unassembled WGS sequence"/>
</dbReference>
<feature type="transmembrane region" description="Helical" evidence="6">
    <location>
        <begin position="151"/>
        <end position="177"/>
    </location>
</feature>
<dbReference type="PANTHER" id="PTHR23501:SF43">
    <property type="entry name" value="MULTIDRUG TRANSPORTER, PUTATIVE (AFU_ORTHOLOGUE AFUA_6G03040)-RELATED"/>
    <property type="match status" value="1"/>
</dbReference>
<feature type="region of interest" description="Disordered" evidence="5">
    <location>
        <begin position="557"/>
        <end position="587"/>
    </location>
</feature>
<feature type="transmembrane region" description="Helical" evidence="6">
    <location>
        <begin position="326"/>
        <end position="347"/>
    </location>
</feature>
<dbReference type="Gene3D" id="1.20.1250.20">
    <property type="entry name" value="MFS general substrate transporter like domains"/>
    <property type="match status" value="1"/>
</dbReference>
<keyword evidence="9" id="KW-1185">Reference proteome</keyword>
<name>A0AAJ0D7R6_9PEZI</name>
<feature type="compositionally biased region" description="Pro residues" evidence="5">
    <location>
        <begin position="28"/>
        <end position="43"/>
    </location>
</feature>
<feature type="transmembrane region" description="Helical" evidence="6">
    <location>
        <begin position="367"/>
        <end position="385"/>
    </location>
</feature>
<feature type="compositionally biased region" description="Pro residues" evidence="5">
    <location>
        <begin position="557"/>
        <end position="567"/>
    </location>
</feature>
<evidence type="ECO:0000259" key="7">
    <source>
        <dbReference type="PROSITE" id="PS50850"/>
    </source>
</evidence>
<evidence type="ECO:0000256" key="4">
    <source>
        <dbReference type="ARBA" id="ARBA00023136"/>
    </source>
</evidence>
<evidence type="ECO:0000256" key="2">
    <source>
        <dbReference type="ARBA" id="ARBA00022692"/>
    </source>
</evidence>
<dbReference type="Gene3D" id="1.20.1720.10">
    <property type="entry name" value="Multidrug resistance protein D"/>
    <property type="match status" value="1"/>
</dbReference>
<accession>A0AAJ0D7R6</accession>
<feature type="domain" description="Major facilitator superfamily (MFS) profile" evidence="7">
    <location>
        <begin position="61"/>
        <end position="561"/>
    </location>
</feature>
<feature type="transmembrane region" description="Helical" evidence="6">
    <location>
        <begin position="249"/>
        <end position="273"/>
    </location>
</feature>
<keyword evidence="3 6" id="KW-1133">Transmembrane helix</keyword>
<keyword evidence="2 6" id="KW-0812">Transmembrane</keyword>
<feature type="region of interest" description="Disordered" evidence="5">
    <location>
        <begin position="1"/>
        <end position="48"/>
    </location>
</feature>
<evidence type="ECO:0000313" key="9">
    <source>
        <dbReference type="Proteomes" id="UP001271007"/>
    </source>
</evidence>
<feature type="transmembrane region" description="Helical" evidence="6">
    <location>
        <begin position="397"/>
        <end position="415"/>
    </location>
</feature>
<evidence type="ECO:0000313" key="8">
    <source>
        <dbReference type="EMBL" id="KAK3048308.1"/>
    </source>
</evidence>
<feature type="compositionally biased region" description="Basic and acidic residues" evidence="5">
    <location>
        <begin position="1"/>
        <end position="24"/>
    </location>
</feature>
<feature type="transmembrane region" description="Helical" evidence="6">
    <location>
        <begin position="126"/>
        <end position="145"/>
    </location>
</feature>
<dbReference type="Pfam" id="PF07690">
    <property type="entry name" value="MFS_1"/>
    <property type="match status" value="1"/>
</dbReference>
<gene>
    <name evidence="8" type="ORF">LTR09_010301</name>
</gene>
<dbReference type="InterPro" id="IPR020846">
    <property type="entry name" value="MFS_dom"/>
</dbReference>
<comment type="subcellular location">
    <subcellularLocation>
        <location evidence="1">Membrane</location>
        <topology evidence="1">Multi-pass membrane protein</topology>
    </subcellularLocation>
</comment>
<comment type="caution">
    <text evidence="8">The sequence shown here is derived from an EMBL/GenBank/DDBJ whole genome shotgun (WGS) entry which is preliminary data.</text>
</comment>
<feature type="transmembrane region" description="Helical" evidence="6">
    <location>
        <begin position="184"/>
        <end position="205"/>
    </location>
</feature>
<dbReference type="GO" id="GO:0022857">
    <property type="term" value="F:transmembrane transporter activity"/>
    <property type="evidence" value="ECO:0007669"/>
    <property type="project" value="InterPro"/>
</dbReference>
<feature type="transmembrane region" description="Helical" evidence="6">
    <location>
        <begin position="279"/>
        <end position="305"/>
    </location>
</feature>
<feature type="transmembrane region" description="Helical" evidence="6">
    <location>
        <begin position="60"/>
        <end position="83"/>
    </location>
</feature>